<feature type="signal peptide" evidence="1">
    <location>
        <begin position="1"/>
        <end position="31"/>
    </location>
</feature>
<dbReference type="EMBL" id="JAEQNC010000018">
    <property type="protein sequence ID" value="MBL0375042.1"/>
    <property type="molecule type" value="Genomic_DNA"/>
</dbReference>
<proteinExistence type="predicted"/>
<feature type="chain" id="PRO_5036767656" evidence="1">
    <location>
        <begin position="32"/>
        <end position="212"/>
    </location>
</feature>
<organism evidence="2 3">
    <name type="scientific">Rhizobium setariae</name>
    <dbReference type="NCBI Taxonomy" id="2801340"/>
    <lineage>
        <taxon>Bacteria</taxon>
        <taxon>Pseudomonadati</taxon>
        <taxon>Pseudomonadota</taxon>
        <taxon>Alphaproteobacteria</taxon>
        <taxon>Hyphomicrobiales</taxon>
        <taxon>Rhizobiaceae</taxon>
        <taxon>Rhizobium/Agrobacterium group</taxon>
        <taxon>Rhizobium</taxon>
    </lineage>
</organism>
<reference evidence="2" key="1">
    <citation type="submission" date="2021-01" db="EMBL/GenBank/DDBJ databases">
        <title>Rhizobium sp. strain KVB221 16S ribosomal RNA gene Genome sequencing and assembly.</title>
        <authorList>
            <person name="Kang M."/>
        </authorList>
    </citation>
    <scope>NUCLEOTIDE SEQUENCE</scope>
    <source>
        <strain evidence="2">KVB221</strain>
    </source>
</reference>
<accession>A0A936YWH1</accession>
<dbReference type="Proteomes" id="UP000633219">
    <property type="component" value="Unassembled WGS sequence"/>
</dbReference>
<name>A0A936YWH1_9HYPH</name>
<keyword evidence="1" id="KW-0732">Signal</keyword>
<dbReference type="AlphaFoldDB" id="A0A936YWH1"/>
<dbReference type="InterPro" id="IPR010321">
    <property type="entry name" value="DUF922"/>
</dbReference>
<keyword evidence="3" id="KW-1185">Reference proteome</keyword>
<evidence type="ECO:0000313" key="3">
    <source>
        <dbReference type="Proteomes" id="UP000633219"/>
    </source>
</evidence>
<protein>
    <submittedName>
        <fullName evidence="2">DUF922 domain-containing protein</fullName>
    </submittedName>
</protein>
<dbReference type="RefSeq" id="WP_201663594.1">
    <property type="nucleotide sequence ID" value="NZ_JAEQNC010000018.1"/>
</dbReference>
<dbReference type="PIRSF" id="PIRSF010521">
    <property type="entry name" value="DUF922_bac"/>
    <property type="match status" value="1"/>
</dbReference>
<gene>
    <name evidence="2" type="ORF">JJB09_23790</name>
</gene>
<comment type="caution">
    <text evidence="2">The sequence shown here is derived from an EMBL/GenBank/DDBJ whole genome shotgun (WGS) entry which is preliminary data.</text>
</comment>
<evidence type="ECO:0000256" key="1">
    <source>
        <dbReference type="SAM" id="SignalP"/>
    </source>
</evidence>
<dbReference type="Pfam" id="PF06037">
    <property type="entry name" value="DUF922"/>
    <property type="match status" value="1"/>
</dbReference>
<evidence type="ECO:0000313" key="2">
    <source>
        <dbReference type="EMBL" id="MBL0375042.1"/>
    </source>
</evidence>
<sequence length="212" mass="23916">MTQSNLFRRSAKLSLLLCLAACLCVPTNSSAETIIRKTTSYFSIGGRTAADLDREMSRRGPRSKTTGLHHPGVTEIRFAGAATFVTKGHSCRVGGAKVTLSTKLMLPRWKNRRKADPTLALAWDTLSSDIKRHEERHAEIARNHARKLEREILALAPARDCATLKAKVNKISQKVMDDHDKDQQRFDRIETANFENRMMRLLKYRIASNPSE</sequence>